<accession>A0ABN0YVA1</accession>
<dbReference type="Proteomes" id="UP001500340">
    <property type="component" value="Unassembled WGS sequence"/>
</dbReference>
<comment type="caution">
    <text evidence="1">The sequence shown here is derived from an EMBL/GenBank/DDBJ whole genome shotgun (WGS) entry which is preliminary data.</text>
</comment>
<protein>
    <submittedName>
        <fullName evidence="1">Uncharacterized protein</fullName>
    </submittedName>
</protein>
<evidence type="ECO:0000313" key="1">
    <source>
        <dbReference type="EMBL" id="GAA0412444.1"/>
    </source>
</evidence>
<evidence type="ECO:0000313" key="2">
    <source>
        <dbReference type="Proteomes" id="UP001500340"/>
    </source>
</evidence>
<organism evidence="1 2">
    <name type="scientific">Paenibacillus motobuensis</name>
    <dbReference type="NCBI Taxonomy" id="295324"/>
    <lineage>
        <taxon>Bacteria</taxon>
        <taxon>Bacillati</taxon>
        <taxon>Bacillota</taxon>
        <taxon>Bacilli</taxon>
        <taxon>Bacillales</taxon>
        <taxon>Paenibacillaceae</taxon>
        <taxon>Paenibacillus</taxon>
    </lineage>
</organism>
<sequence length="49" mass="5535">MKNSDDHYKIASLNDTATAITIIKEAENQLTQITGHEVTLIAYEKNEEE</sequence>
<reference evidence="1 2" key="1">
    <citation type="journal article" date="2019" name="Int. J. Syst. Evol. Microbiol.">
        <title>The Global Catalogue of Microorganisms (GCM) 10K type strain sequencing project: providing services to taxonomists for standard genome sequencing and annotation.</title>
        <authorList>
            <consortium name="The Broad Institute Genomics Platform"/>
            <consortium name="The Broad Institute Genome Sequencing Center for Infectious Disease"/>
            <person name="Wu L."/>
            <person name="Ma J."/>
        </authorList>
    </citation>
    <scope>NUCLEOTIDE SEQUENCE [LARGE SCALE GENOMIC DNA]</scope>
    <source>
        <strain evidence="1 2">JCM 12774</strain>
    </source>
</reference>
<name>A0ABN0YVA1_9BACL</name>
<gene>
    <name evidence="1" type="ORF">GCM10008933_48380</name>
</gene>
<dbReference type="EMBL" id="BAAACX010000028">
    <property type="protein sequence ID" value="GAA0412444.1"/>
    <property type="molecule type" value="Genomic_DNA"/>
</dbReference>
<keyword evidence="2" id="KW-1185">Reference proteome</keyword>
<proteinExistence type="predicted"/>
<dbReference type="RefSeq" id="WP_343865782.1">
    <property type="nucleotide sequence ID" value="NZ_BAAACX010000028.1"/>
</dbReference>